<dbReference type="InterPro" id="IPR019581">
    <property type="entry name" value="Prp8_U5-snRNA-bd"/>
</dbReference>
<feature type="domain" description="JAB1/MPN/MOV34 metalloenzyme" evidence="8">
    <location>
        <begin position="2197"/>
        <end position="2330"/>
    </location>
</feature>
<dbReference type="InterPro" id="IPR012337">
    <property type="entry name" value="RNaseH-like_sf"/>
</dbReference>
<dbReference type="Gene3D" id="3.30.43.40">
    <property type="entry name" value="Pre-mRNA-processing-splicing factor 8, U5-snRNA-binding domain"/>
    <property type="match status" value="1"/>
</dbReference>
<dbReference type="SUPFAM" id="SSF53098">
    <property type="entry name" value="Ribonuclease H-like"/>
    <property type="match status" value="2"/>
</dbReference>
<evidence type="ECO:0000256" key="4">
    <source>
        <dbReference type="ARBA" id="ARBA00022884"/>
    </source>
</evidence>
<dbReference type="KEGG" id="tbl:TBLA_0B07980"/>
<dbReference type="GO" id="GO:0030619">
    <property type="term" value="F:U1 snRNA binding"/>
    <property type="evidence" value="ECO:0007669"/>
    <property type="project" value="EnsemblFungi"/>
</dbReference>
<dbReference type="GO" id="GO:0017070">
    <property type="term" value="F:U6 snRNA binding"/>
    <property type="evidence" value="ECO:0007669"/>
    <property type="project" value="EnsemblFungi"/>
</dbReference>
<dbReference type="HOGENOM" id="CLU_000380_3_0_1"/>
<dbReference type="SMART" id="SM00232">
    <property type="entry name" value="JAB_MPN"/>
    <property type="match status" value="1"/>
</dbReference>
<dbReference type="GO" id="GO:0008237">
    <property type="term" value="F:metallopeptidase activity"/>
    <property type="evidence" value="ECO:0007669"/>
    <property type="project" value="InterPro"/>
</dbReference>
<dbReference type="InterPro" id="IPR019580">
    <property type="entry name" value="Prp8_U6-snRNA-bd"/>
</dbReference>
<organism evidence="9 10">
    <name type="scientific">Henningerozyma blattae (strain ATCC 34711 / CBS 6284 / DSM 70876 / NBRC 10599 / NRRL Y-10934 / UCD 77-7)</name>
    <name type="common">Yeast</name>
    <name type="synonym">Tetrapisispora blattae</name>
    <dbReference type="NCBI Taxonomy" id="1071380"/>
    <lineage>
        <taxon>Eukaryota</taxon>
        <taxon>Fungi</taxon>
        <taxon>Dikarya</taxon>
        <taxon>Ascomycota</taxon>
        <taxon>Saccharomycotina</taxon>
        <taxon>Saccharomycetes</taxon>
        <taxon>Saccharomycetales</taxon>
        <taxon>Saccharomycetaceae</taxon>
        <taxon>Henningerozyma</taxon>
    </lineage>
</organism>
<dbReference type="Gene3D" id="1.20.80.40">
    <property type="match status" value="1"/>
</dbReference>
<dbReference type="GO" id="GO:0030620">
    <property type="term" value="F:U2 snRNA binding"/>
    <property type="evidence" value="ECO:0007669"/>
    <property type="project" value="EnsemblFungi"/>
</dbReference>
<dbReference type="GO" id="GO:0097157">
    <property type="term" value="F:pre-mRNA intronic binding"/>
    <property type="evidence" value="ECO:0007669"/>
    <property type="project" value="EnsemblFungi"/>
</dbReference>
<dbReference type="CDD" id="cd08056">
    <property type="entry name" value="MPN_PRP8"/>
    <property type="match status" value="1"/>
</dbReference>
<dbReference type="GO" id="GO:0000389">
    <property type="term" value="P:mRNA 3'-splice site recognition"/>
    <property type="evidence" value="ECO:0007669"/>
    <property type="project" value="EnsemblFungi"/>
</dbReference>
<accession>I2GZR2</accession>
<sequence length="2433" mass="282311">MSEHHDLPPPPPPPPGLDADRDMDNEPSNENFVLPLPPPPGFDENGPIDDDQLLLPPPPGFSENGPVDDDQFLPPPPPGLDAMELDNENYYDRDESSIKVPPPPSITPNAIQSGTTITNKRSFENNSTIITDNKKRKKLSKKNHRANKYFQKVDMPPEHLRKIIESHSDMASKRFDYDKRAFLNALKYMPHAVLKLLENMPQPWEQVKEVKVLYHNSGAITFVNEIPRVIEPIYVAQWSTVWIAMRRDKRDRTHFKRMRFPPFDDDEPPLSYTENIQYTEPLDAINLKLDNKYDREIKDWIYDSKPLHDTAMVNGTSYKSWNVNNKIMSNLHRLSTPLRNEVLDNNYYYLFDRKSFFTSKALNNAIPGGPKFEPLYKEEEEEDFNEFNSIDRIIFRIPIRSEYKIAYPQLHNSRPRSVATNWYHDPISCLVKNLDNNEDVEKVNLFKFNKSFNPLIAKSKRHKVQTDEEEIDDFFLSEDFSPLLNKENIDATDATTSVNLYNSSYPFNRTQGKLIRAQDVPLIKKWYLQHPDEKYPVKVRISYQKLLKNFVRNELKKGPNKSRNKTKLIKSLKNTKYFQQTTIDWVEAGLQVCRQGHNMLNLLIHKRGLTYLHLDYNFNLKPTKTLTTKERKKSRFGNAFHLMREILKVIKLLVDAHVQFRLGNVDAFQLADGIYYILNHLGQLTGIYRYKYKVMHQIRACKDLKHVIYYRFNKVIGKGPGCGFWQPAWRVWIFFMRGIIPILERWLSNLLTRQFEGRSNEIVKTTTKQRADAYYDLELRASVMNDILEMIPEGIRQNKARTVLQHLSEAWRCWKANIPWDVPGMPKPIKDIISKYLKAKADGWISTAHYNRDRIQRGVHVEKTVVKKNLGRLTRIWLKEEQERQQNIEKNGPEISPDEAVGVFSNMVEWLESRSFSPIPFPPLSYKHDTKILVLALENLKSSYGSKVRLNASEREELALIEEAYDNPHNTLNRIKKFLLTQRVFKPVDISMMDHYQTISPVYKIDPLEKITDAYLDQYLWYEADQRKLFPNWIKPSDSEIPPQLVYKWCQGINNIDNIWDTSEGQCAAMFETSLGEISNKIDFTLMNRLLRLVLDPNLADYMMSKNNVIINFKDMSHINKYGLIKGIEFTSFIYQYYGLVIDLLILGLERATDIAGSPSSPNDFLQFKSRAIENKHPIKIYSRYMDKIHVLFHFNEDDSEELTSEYLSENPDPNFENRISYNNKKCWPRDARMRLIRQDVNLGKAIFWEIEGRIPSSLAVLDWKNTFVSVYSKNNPNLLFSMCGFEVRILPKQRMDEIISDDEGVWDLINVKTQQRSAKAYLKVTEDEVTRFESRIRSILMSSGSTTFTKVAAKWNTALISLFTYFREAIISTESLLDILVKCETRIQNRVKLGLNSKMPTRFPPAVFYTPKELGGLGMISASHILIPASDLNWSKQTESGITHFRAGMTHEDDKLIPTIFRYITTWENELLDSQRVWSEYATKRQEAIEQNRRLAFEELENSWDRGIPRVSTLFQRDRHTLTYDRGHRIRKIFKQFSVEFNSPFWWTSSRHDGKLWNLNAYRTDVIQALGGIETILEHTLFKGTGFNSWEGLFWEKASGFEDSMQFKKLTHAQRTGLSQIPNRRFTLWWSPTINRANVYVGFQVQLDLTGIFLHGKIPTLKISLIQIFRAHLWQKIHESVVFDICQILDGELDALQIESVKKEAVHPRKSYKMNSSAADITIKSNYEWEVSKPSLLHSNNDNFKNIKTTNMWFDVQLRYGDYDSHDISRYVRAKFLDYTTDNISMYPSPTGVMIGIDLAYNMYDVYGNWFNGLKPLVQNSMKTIMKANPALYVLRERIRKGLQIYQSNVQEPFLNSSNYAELFNDDIKLFIDDTNVYRVMVHKTHEGNVATKPVNGFVFMMNPKTGHLFLKIIHTSVWSGQKRLSQLAKWKTAEEVSALVRSLPKEEQPKQIIATRKAMLDPIEVHMLDFPNISIRPTELRLPFSASMAIDKISDVVMRATEPQMVLFNIYDNWLESVSSYTAFSRLILLLRGLKINEEKAKTIILGDPTILIKEHHLWPSFSDEQWIKIEGQMRDLILMEYGKKYNVNISALTQTEIKDIILGQNLKAPSVKRQKMAELAAARQESKVGESGAATVMKSKTVNAQGEEIVVVTSANYENQSFDSKNNWRAAMLSNNLLYLRLKNIYIHSDDFIEEKEIYVLPRNLLEKFVKISDIKVQVGAFIFGKSPGGHDNIKEIKTIVITPQLGNNKTVQLSEIPSSSSHPELQDLELLGWMHTQTEPMKFMTAQEVTTHSHMFKTKNSSEYIDLTVTLGSGSVSLAAYNLTKEGFAWGIANKDKISDLPEGFDPSFSTHAQLLFSDRIMGTFLVPEFDQWNYFLMGARFDATQPTEYKVGIPSEFYADIHRATHFLQFNEFATDTNLEAEQEDLLS</sequence>
<dbReference type="InterPro" id="IPR019582">
    <property type="entry name" value="RRM_spliceosomal_PrP8"/>
</dbReference>
<feature type="region of interest" description="Disordered" evidence="7">
    <location>
        <begin position="1"/>
        <end position="85"/>
    </location>
</feature>
<dbReference type="CDD" id="cd13838">
    <property type="entry name" value="RNase_H_like_Prp8_IV"/>
    <property type="match status" value="1"/>
</dbReference>
<evidence type="ECO:0000256" key="5">
    <source>
        <dbReference type="ARBA" id="ARBA00023187"/>
    </source>
</evidence>
<dbReference type="InterPro" id="IPR027652">
    <property type="entry name" value="PRP8"/>
</dbReference>
<dbReference type="FunFam" id="3.40.140.10:FF:000002">
    <property type="entry name" value="Pre-mRNA-processing-splicing factor 8"/>
    <property type="match status" value="1"/>
</dbReference>
<evidence type="ECO:0000256" key="2">
    <source>
        <dbReference type="ARBA" id="ARBA00022664"/>
    </source>
</evidence>
<keyword evidence="4" id="KW-0694">RNA-binding</keyword>
<evidence type="ECO:0000313" key="9">
    <source>
        <dbReference type="EMBL" id="CCH59614.1"/>
    </source>
</evidence>
<evidence type="ECO:0000313" key="10">
    <source>
        <dbReference type="Proteomes" id="UP000002866"/>
    </source>
</evidence>
<dbReference type="InterPro" id="IPR012591">
    <property type="entry name" value="PRO8NT"/>
</dbReference>
<dbReference type="EMBL" id="HE806317">
    <property type="protein sequence ID" value="CCH59614.1"/>
    <property type="molecule type" value="Genomic_DNA"/>
</dbReference>
<dbReference type="FunFam" id="3.30.420.230:FF:000001">
    <property type="entry name" value="Pre-mRNA-processing-splicing factor 8"/>
    <property type="match status" value="1"/>
</dbReference>
<dbReference type="GO" id="GO:0005682">
    <property type="term" value="C:U5 snRNP"/>
    <property type="evidence" value="ECO:0007669"/>
    <property type="project" value="EnsemblFungi"/>
</dbReference>
<keyword evidence="5" id="KW-0508">mRNA splicing</keyword>
<dbReference type="InParanoid" id="I2GZR2"/>
<dbReference type="GO" id="GO:0000350">
    <property type="term" value="P:generation of catalytic spliceosome for second transesterification step"/>
    <property type="evidence" value="ECO:0007669"/>
    <property type="project" value="EnsemblFungi"/>
</dbReference>
<comment type="subcellular location">
    <subcellularLocation>
        <location evidence="1">Nucleus</location>
    </subcellularLocation>
</comment>
<dbReference type="Pfam" id="PF08084">
    <property type="entry name" value="PROCT"/>
    <property type="match status" value="1"/>
</dbReference>
<dbReference type="PANTHER" id="PTHR11140">
    <property type="entry name" value="PRE-MRNA SPLICING FACTOR PRP8"/>
    <property type="match status" value="1"/>
</dbReference>
<dbReference type="Pfam" id="PF08082">
    <property type="entry name" value="PRO8NT"/>
    <property type="match status" value="1"/>
</dbReference>
<evidence type="ECO:0000256" key="3">
    <source>
        <dbReference type="ARBA" id="ARBA00022728"/>
    </source>
</evidence>
<dbReference type="GO" id="GO:0000974">
    <property type="term" value="C:Prp19 complex"/>
    <property type="evidence" value="ECO:0007669"/>
    <property type="project" value="EnsemblFungi"/>
</dbReference>
<dbReference type="PANTHER" id="PTHR11140:SF0">
    <property type="entry name" value="PRE-MRNA-PROCESSING-SPLICING FACTOR 8"/>
    <property type="match status" value="1"/>
</dbReference>
<proteinExistence type="predicted"/>
<dbReference type="GO" id="GO:0030623">
    <property type="term" value="F:U5 snRNA binding"/>
    <property type="evidence" value="ECO:0007669"/>
    <property type="project" value="EnsemblFungi"/>
</dbReference>
<dbReference type="GO" id="GO:0071013">
    <property type="term" value="C:catalytic step 2 spliceosome"/>
    <property type="evidence" value="ECO:0007669"/>
    <property type="project" value="TreeGrafter"/>
</dbReference>
<dbReference type="Gene3D" id="3.90.1570.40">
    <property type="match status" value="1"/>
</dbReference>
<dbReference type="eggNOG" id="KOG1795">
    <property type="taxonomic scope" value="Eukaryota"/>
</dbReference>
<dbReference type="STRING" id="1071380.I2GZR2"/>
<gene>
    <name evidence="9" type="primary">TBLA0B07980</name>
    <name evidence="9" type="ORF">TBLA_0B07980</name>
</gene>
<dbReference type="InterPro" id="IPR012984">
    <property type="entry name" value="PROCT"/>
</dbReference>
<dbReference type="InterPro" id="IPR043172">
    <property type="entry name" value="Prp8_domainIV_palm"/>
</dbReference>
<dbReference type="InterPro" id="IPR012592">
    <property type="entry name" value="PROCN"/>
</dbReference>
<protein>
    <recommendedName>
        <fullName evidence="8">JAB1/MPN/MOV34 metalloenzyme domain-containing protein</fullName>
    </recommendedName>
</protein>
<dbReference type="GeneID" id="14494793"/>
<name>I2GZR2_HENB6</name>
<dbReference type="Pfam" id="PF12134">
    <property type="entry name" value="PRP8_domainIV"/>
    <property type="match status" value="1"/>
</dbReference>
<evidence type="ECO:0000256" key="1">
    <source>
        <dbReference type="ARBA" id="ARBA00004123"/>
    </source>
</evidence>
<dbReference type="InterPro" id="IPR021983">
    <property type="entry name" value="PRP8_domainIV"/>
</dbReference>
<dbReference type="FunCoup" id="I2GZR2">
    <property type="interactions" value="1435"/>
</dbReference>
<dbReference type="OMA" id="ANKWNTS"/>
<dbReference type="GO" id="GO:0000386">
    <property type="term" value="F:second spliceosomal transesterification activity"/>
    <property type="evidence" value="ECO:0007669"/>
    <property type="project" value="EnsemblFungi"/>
</dbReference>
<dbReference type="Gene3D" id="3.30.420.230">
    <property type="match status" value="1"/>
</dbReference>
<keyword evidence="6" id="KW-0539">Nucleus</keyword>
<dbReference type="OrthoDB" id="1931567at2759"/>
<reference evidence="9 10" key="1">
    <citation type="journal article" date="2011" name="Proc. Natl. Acad. Sci. U.S.A.">
        <title>Evolutionary erosion of yeast sex chromosomes by mating-type switching accidents.</title>
        <authorList>
            <person name="Gordon J.L."/>
            <person name="Armisen D."/>
            <person name="Proux-Wera E."/>
            <person name="Oheigeartaigh S.S."/>
            <person name="Byrne K.P."/>
            <person name="Wolfe K.H."/>
        </authorList>
    </citation>
    <scope>NUCLEOTIDE SEQUENCE [LARGE SCALE GENOMIC DNA]</scope>
    <source>
        <strain evidence="10">ATCC 34711 / CBS 6284 / DSM 70876 / NBRC 10599 / NRRL Y-10934 / UCD 77-7</strain>
    </source>
</reference>
<dbReference type="Proteomes" id="UP000002866">
    <property type="component" value="Chromosome 2"/>
</dbReference>
<dbReference type="FunFam" id="3.90.1570.40:FF:000001">
    <property type="entry name" value="Pre-mRNA-processing-splicing factor 8"/>
    <property type="match status" value="1"/>
</dbReference>
<keyword evidence="2" id="KW-0507">mRNA processing</keyword>
<dbReference type="InterPro" id="IPR042516">
    <property type="entry name" value="Prp8_U5-snRNA-bd_sf"/>
</dbReference>
<dbReference type="RefSeq" id="XP_004179133.1">
    <property type="nucleotide sequence ID" value="XM_004179085.1"/>
</dbReference>
<keyword evidence="10" id="KW-1185">Reference proteome</keyword>
<dbReference type="InterPro" id="IPR043173">
    <property type="entry name" value="Prp8_domainIV_fingers"/>
</dbReference>
<keyword evidence="3" id="KW-0747">Spliceosome</keyword>
<evidence type="ECO:0000259" key="8">
    <source>
        <dbReference type="SMART" id="SM00232"/>
    </source>
</evidence>
<dbReference type="GO" id="GO:0071014">
    <property type="term" value="C:post-mRNA release spliceosomal complex"/>
    <property type="evidence" value="ECO:0007669"/>
    <property type="project" value="EnsemblFungi"/>
</dbReference>
<dbReference type="Pfam" id="PF10597">
    <property type="entry name" value="U5_2-snRNA_bdg"/>
    <property type="match status" value="1"/>
</dbReference>
<dbReference type="GO" id="GO:0000244">
    <property type="term" value="P:spliceosomal tri-snRNP complex assembly"/>
    <property type="evidence" value="ECO:0007669"/>
    <property type="project" value="EnsemblFungi"/>
</dbReference>
<dbReference type="Pfam" id="PF10598">
    <property type="entry name" value="RRM_4"/>
    <property type="match status" value="1"/>
</dbReference>
<dbReference type="InterPro" id="IPR000555">
    <property type="entry name" value="JAMM/MPN+_dom"/>
</dbReference>
<dbReference type="Gene3D" id="3.40.140.10">
    <property type="entry name" value="Cytidine Deaminase, domain 2"/>
    <property type="match status" value="1"/>
</dbReference>
<dbReference type="GO" id="GO:0046540">
    <property type="term" value="C:U4/U6 x U5 tri-snRNP complex"/>
    <property type="evidence" value="ECO:0007669"/>
    <property type="project" value="EnsemblFungi"/>
</dbReference>
<dbReference type="Pfam" id="PF08083">
    <property type="entry name" value="PROCN"/>
    <property type="match status" value="1"/>
</dbReference>
<evidence type="ECO:0000256" key="6">
    <source>
        <dbReference type="ARBA" id="ARBA00023242"/>
    </source>
</evidence>
<dbReference type="GO" id="GO:0000395">
    <property type="term" value="P:mRNA 5'-splice site recognition"/>
    <property type="evidence" value="ECO:0007669"/>
    <property type="project" value="EnsemblFungi"/>
</dbReference>
<evidence type="ECO:0000256" key="7">
    <source>
        <dbReference type="SAM" id="MobiDB-lite"/>
    </source>
</evidence>
<dbReference type="Pfam" id="PF10596">
    <property type="entry name" value="U6-snRNA_bdg"/>
    <property type="match status" value="1"/>
</dbReference>